<comment type="caution">
    <text evidence="7">The sequence shown here is derived from an EMBL/GenBank/DDBJ whole genome shotgun (WGS) entry which is preliminary data.</text>
</comment>
<organism evidence="7 8">
    <name type="scientific">Rhizosaccharibacter radicis</name>
    <dbReference type="NCBI Taxonomy" id="2782605"/>
    <lineage>
        <taxon>Bacteria</taxon>
        <taxon>Pseudomonadati</taxon>
        <taxon>Pseudomonadota</taxon>
        <taxon>Alphaproteobacteria</taxon>
        <taxon>Acetobacterales</taxon>
        <taxon>Acetobacteraceae</taxon>
        <taxon>Rhizosaccharibacter</taxon>
    </lineage>
</organism>
<feature type="transmembrane region" description="Helical" evidence="4">
    <location>
        <begin position="150"/>
        <end position="171"/>
    </location>
</feature>
<dbReference type="InterPro" id="IPR004089">
    <property type="entry name" value="MCPsignal_dom"/>
</dbReference>
<dbReference type="Gene3D" id="6.10.340.10">
    <property type="match status" value="1"/>
</dbReference>
<keyword evidence="1 3" id="KW-0807">Transducer</keyword>
<keyword evidence="4" id="KW-0472">Membrane</keyword>
<keyword evidence="8" id="KW-1185">Reference proteome</keyword>
<dbReference type="Gene3D" id="1.10.287.950">
    <property type="entry name" value="Methyl-accepting chemotaxis protein"/>
    <property type="match status" value="1"/>
</dbReference>
<gene>
    <name evidence="7" type="ORF">NFI88_02820</name>
</gene>
<evidence type="ECO:0000313" key="7">
    <source>
        <dbReference type="EMBL" id="MCQ8239774.1"/>
    </source>
</evidence>
<proteinExistence type="inferred from homology"/>
<dbReference type="PANTHER" id="PTHR32089:SF112">
    <property type="entry name" value="LYSOZYME-LIKE PROTEIN-RELATED"/>
    <property type="match status" value="1"/>
</dbReference>
<evidence type="ECO:0000256" key="1">
    <source>
        <dbReference type="ARBA" id="ARBA00023224"/>
    </source>
</evidence>
<dbReference type="SUPFAM" id="SSF58104">
    <property type="entry name" value="Methyl-accepting chemotaxis protein (MCP) signaling domain"/>
    <property type="match status" value="1"/>
</dbReference>
<dbReference type="PRINTS" id="PR00260">
    <property type="entry name" value="CHEMTRNSDUCR"/>
</dbReference>
<evidence type="ECO:0000256" key="2">
    <source>
        <dbReference type="ARBA" id="ARBA00029447"/>
    </source>
</evidence>
<protein>
    <submittedName>
        <fullName evidence="7">Methyl-accepting chemotaxis protein</fullName>
    </submittedName>
</protein>
<evidence type="ECO:0000259" key="5">
    <source>
        <dbReference type="PROSITE" id="PS50111"/>
    </source>
</evidence>
<evidence type="ECO:0000259" key="6">
    <source>
        <dbReference type="PROSITE" id="PS50885"/>
    </source>
</evidence>
<dbReference type="InterPro" id="IPR004090">
    <property type="entry name" value="Chemotax_Me-accpt_rcpt"/>
</dbReference>
<dbReference type="Pfam" id="PF00015">
    <property type="entry name" value="MCPsignal"/>
    <property type="match status" value="1"/>
</dbReference>
<sequence>MTIRTKIAASCLLLLAVVVVPGLMARRDNAALGDTAVGMYDDTFRGMNFAAQAQADFLRYVRHPDPSSVQPILDRLDIAISHASSPRTHAAGITLRARIAVLTGSNSADPAEVARVEEAFTSFTQRFGTDGLKARDHAAALAGESKFRMLLVFGVAMLITVVVGVTLNLSVVPPIRRALRVAQRIAEGRLDSVIVVRGRDETAELLRALSAMQDSIASNLRALNRAREEEAARAKASGEQAEQLGAAAIAFDVAATDVLRQLDAATGTMREASHTMSGTAARTSTDAEAVAAAARHTTGDVQAVAAATKQLSLSIREIAGQVTSSEAMTRAAVEQSRRTDAIAASLSAETVRIGEIVQLIQSIAAQTNLLALNATIEAARAGDAGRGFAVVASEVKALAQQTATATGGIASLVDSIRGQTDEAAQAVTSIGRTIDEISRMTGSISAAVEQQDAATREIADSILRASDGTEAVSVSIAGVTQASSTVRTVAGDVREASDLVSVQSEQLRVEVGRFLETVRRRAA</sequence>
<evidence type="ECO:0000256" key="3">
    <source>
        <dbReference type="PROSITE-ProRule" id="PRU00284"/>
    </source>
</evidence>
<keyword evidence="4" id="KW-1133">Transmembrane helix</keyword>
<dbReference type="SMART" id="SM00283">
    <property type="entry name" value="MA"/>
    <property type="match status" value="1"/>
</dbReference>
<dbReference type="Pfam" id="PF00672">
    <property type="entry name" value="HAMP"/>
    <property type="match status" value="1"/>
</dbReference>
<dbReference type="Proteomes" id="UP001524547">
    <property type="component" value="Unassembled WGS sequence"/>
</dbReference>
<dbReference type="EMBL" id="JAMZEJ010000002">
    <property type="protein sequence ID" value="MCQ8239774.1"/>
    <property type="molecule type" value="Genomic_DNA"/>
</dbReference>
<reference evidence="7 8" key="1">
    <citation type="submission" date="2022-06" db="EMBL/GenBank/DDBJ databases">
        <title>Rhizosaccharibacter gen. nov. sp. nov. KSS12, endophytic bacteria isolated from sugarcane.</title>
        <authorList>
            <person name="Pitiwittayakul N."/>
        </authorList>
    </citation>
    <scope>NUCLEOTIDE SEQUENCE [LARGE SCALE GENOMIC DNA]</scope>
    <source>
        <strain evidence="7 8">KSS12</strain>
    </source>
</reference>
<feature type="domain" description="HAMP" evidence="6">
    <location>
        <begin position="169"/>
        <end position="221"/>
    </location>
</feature>
<name>A0ABT1VVR7_9PROT</name>
<dbReference type="InterPro" id="IPR003660">
    <property type="entry name" value="HAMP_dom"/>
</dbReference>
<dbReference type="SMART" id="SM00304">
    <property type="entry name" value="HAMP"/>
    <property type="match status" value="1"/>
</dbReference>
<dbReference type="CDD" id="cd06225">
    <property type="entry name" value="HAMP"/>
    <property type="match status" value="1"/>
</dbReference>
<accession>A0ABT1VVR7</accession>
<evidence type="ECO:0000256" key="4">
    <source>
        <dbReference type="SAM" id="Phobius"/>
    </source>
</evidence>
<dbReference type="PROSITE" id="PS50111">
    <property type="entry name" value="CHEMOTAXIS_TRANSDUC_2"/>
    <property type="match status" value="1"/>
</dbReference>
<evidence type="ECO:0000313" key="8">
    <source>
        <dbReference type="Proteomes" id="UP001524547"/>
    </source>
</evidence>
<keyword evidence="4" id="KW-0812">Transmembrane</keyword>
<comment type="similarity">
    <text evidence="2">Belongs to the methyl-accepting chemotaxis (MCP) protein family.</text>
</comment>
<dbReference type="RefSeq" id="WP_422918524.1">
    <property type="nucleotide sequence ID" value="NZ_JAMZEJ010000002.1"/>
</dbReference>
<dbReference type="PROSITE" id="PS50885">
    <property type="entry name" value="HAMP"/>
    <property type="match status" value="1"/>
</dbReference>
<dbReference type="PANTHER" id="PTHR32089">
    <property type="entry name" value="METHYL-ACCEPTING CHEMOTAXIS PROTEIN MCPB"/>
    <property type="match status" value="1"/>
</dbReference>
<feature type="domain" description="Methyl-accepting transducer" evidence="5">
    <location>
        <begin position="258"/>
        <end position="490"/>
    </location>
</feature>